<feature type="transmembrane region" description="Helical" evidence="1">
    <location>
        <begin position="120"/>
        <end position="138"/>
    </location>
</feature>
<protein>
    <submittedName>
        <fullName evidence="2">Uncharacterized protein</fullName>
    </submittedName>
</protein>
<keyword evidence="1" id="KW-0812">Transmembrane</keyword>
<reference evidence="2 3" key="1">
    <citation type="submission" date="2021-06" db="EMBL/GenBank/DDBJ databases">
        <title>Caerostris extrusa draft genome.</title>
        <authorList>
            <person name="Kono N."/>
            <person name="Arakawa K."/>
        </authorList>
    </citation>
    <scope>NUCLEOTIDE SEQUENCE [LARGE SCALE GENOMIC DNA]</scope>
</reference>
<feature type="transmembrane region" description="Helical" evidence="1">
    <location>
        <begin position="6"/>
        <end position="28"/>
    </location>
</feature>
<accession>A0AAV4P3Y9</accession>
<dbReference type="Proteomes" id="UP001054945">
    <property type="component" value="Unassembled WGS sequence"/>
</dbReference>
<dbReference type="EMBL" id="BPLR01021462">
    <property type="protein sequence ID" value="GIX89922.1"/>
    <property type="molecule type" value="Genomic_DNA"/>
</dbReference>
<proteinExistence type="predicted"/>
<feature type="transmembrane region" description="Helical" evidence="1">
    <location>
        <begin position="54"/>
        <end position="74"/>
    </location>
</feature>
<sequence length="223" mass="25560">MRLLCPSFLVYMPFSMPLIQSLYVFIYFPRPLSMPHLYPTSIVYASSMPLMHDLYVFIYALIHCLCVIYAPRAWSMCPFLCPSSKVYIFLSMPSAIDYVSSMPSSIVYASSMNLIQSLYVFIYVLIHCLCPSSMFYPSLSNAPHSWSTRPFLCPSSPFYPYLVIQCPSSTVYVSFSMPLIRLYVSMCLIHVLSVLIYTSHPLSMCPYLCLSSTVYAFNIPTYY</sequence>
<feature type="transmembrane region" description="Helical" evidence="1">
    <location>
        <begin position="182"/>
        <end position="200"/>
    </location>
</feature>
<evidence type="ECO:0000256" key="1">
    <source>
        <dbReference type="SAM" id="Phobius"/>
    </source>
</evidence>
<comment type="caution">
    <text evidence="2">The sequence shown here is derived from an EMBL/GenBank/DDBJ whole genome shotgun (WGS) entry which is preliminary data.</text>
</comment>
<evidence type="ECO:0000313" key="3">
    <source>
        <dbReference type="Proteomes" id="UP001054945"/>
    </source>
</evidence>
<gene>
    <name evidence="2" type="ORF">CEXT_259791</name>
</gene>
<evidence type="ECO:0000313" key="2">
    <source>
        <dbReference type="EMBL" id="GIX89922.1"/>
    </source>
</evidence>
<dbReference type="AlphaFoldDB" id="A0AAV4P3Y9"/>
<keyword evidence="1" id="KW-0472">Membrane</keyword>
<organism evidence="2 3">
    <name type="scientific">Caerostris extrusa</name>
    <name type="common">Bark spider</name>
    <name type="synonym">Caerostris bankana</name>
    <dbReference type="NCBI Taxonomy" id="172846"/>
    <lineage>
        <taxon>Eukaryota</taxon>
        <taxon>Metazoa</taxon>
        <taxon>Ecdysozoa</taxon>
        <taxon>Arthropoda</taxon>
        <taxon>Chelicerata</taxon>
        <taxon>Arachnida</taxon>
        <taxon>Araneae</taxon>
        <taxon>Araneomorphae</taxon>
        <taxon>Entelegynae</taxon>
        <taxon>Araneoidea</taxon>
        <taxon>Araneidae</taxon>
        <taxon>Caerostris</taxon>
    </lineage>
</organism>
<keyword evidence="3" id="KW-1185">Reference proteome</keyword>
<name>A0AAV4P3Y9_CAEEX</name>
<keyword evidence="1" id="KW-1133">Transmembrane helix</keyword>